<gene>
    <name evidence="20" type="ORF">HNR15_003280</name>
</gene>
<feature type="transmembrane region" description="Helical" evidence="18">
    <location>
        <begin position="217"/>
        <end position="242"/>
    </location>
</feature>
<keyword evidence="6 16" id="KW-0812">Transmembrane</keyword>
<evidence type="ECO:0000256" key="14">
    <source>
        <dbReference type="ARBA" id="ARBA00033245"/>
    </source>
</evidence>
<feature type="domain" description="Membrane insertase YidC/Oxa/ALB C-terminal" evidence="19">
    <location>
        <begin position="37"/>
        <end position="256"/>
    </location>
</feature>
<keyword evidence="5" id="KW-1003">Cell membrane</keyword>
<dbReference type="AlphaFoldDB" id="A0A853DI10"/>
<dbReference type="CDD" id="cd20070">
    <property type="entry name" value="5TM_YidC_Alb3"/>
    <property type="match status" value="1"/>
</dbReference>
<comment type="caution">
    <text evidence="20">The sequence shown here is derived from an EMBL/GenBank/DDBJ whole genome shotgun (WGS) entry which is preliminary data.</text>
</comment>
<evidence type="ECO:0000259" key="19">
    <source>
        <dbReference type="Pfam" id="PF02096"/>
    </source>
</evidence>
<feature type="transmembrane region" description="Helical" evidence="18">
    <location>
        <begin position="173"/>
        <end position="192"/>
    </location>
</feature>
<feature type="transmembrane region" description="Helical" evidence="18">
    <location>
        <begin position="5"/>
        <end position="24"/>
    </location>
</feature>
<feature type="transmembrane region" description="Helical" evidence="18">
    <location>
        <begin position="107"/>
        <end position="128"/>
    </location>
</feature>
<comment type="subunit">
    <text evidence="12">Interacts with the Sec translocase complex via SecD. Specifically interacts with transmembrane segments of nascent integral membrane proteins during membrane integration.</text>
</comment>
<keyword evidence="9 18" id="KW-0472">Membrane</keyword>
<dbReference type="GO" id="GO:0051205">
    <property type="term" value="P:protein insertion into membrane"/>
    <property type="evidence" value="ECO:0007669"/>
    <property type="project" value="TreeGrafter"/>
</dbReference>
<dbReference type="PANTHER" id="PTHR12428">
    <property type="entry name" value="OXA1"/>
    <property type="match status" value="1"/>
</dbReference>
<keyword evidence="10" id="KW-0143">Chaperone</keyword>
<dbReference type="NCBIfam" id="NF002350">
    <property type="entry name" value="PRK01315.1"/>
    <property type="match status" value="1"/>
</dbReference>
<evidence type="ECO:0000256" key="11">
    <source>
        <dbReference type="ARBA" id="ARBA00025034"/>
    </source>
</evidence>
<dbReference type="NCBIfam" id="TIGR03592">
    <property type="entry name" value="yidC_oxa1_cterm"/>
    <property type="match status" value="1"/>
</dbReference>
<evidence type="ECO:0000256" key="10">
    <source>
        <dbReference type="ARBA" id="ARBA00023186"/>
    </source>
</evidence>
<dbReference type="GO" id="GO:0032977">
    <property type="term" value="F:membrane insertase activity"/>
    <property type="evidence" value="ECO:0007669"/>
    <property type="project" value="InterPro"/>
</dbReference>
<evidence type="ECO:0000256" key="7">
    <source>
        <dbReference type="ARBA" id="ARBA00022927"/>
    </source>
</evidence>
<sequence length="375" mass="41061">MIDTLLFPLEWFVALVMVGFHNGLSKIGMNPTSGWTWAFSVVGLVIVLRVLLIPLFVKQIKTSRRMQLIQPEIQAIQKKYKGKKDAESRQKMTEETMELYKRTGTNPFSSCMPILLQAPFFFALFRVLNNLGKIGDGRHKSIGLMTHAAARQAEQSTLFGAKLSDTFLGSHSLAAKVLTMGLIVLMSATMFITQRQLMQKNMPAAALDNPMAKQQKIIMYVMPLFFFVTGPNFPIGVLIYWLTTNLWTMGQQFYVIRRMPAPGSAAEKALEERRRAKGKPMPGAAVSLDKAAAVAAAEAPAEGEDAAKPKVSGQRVQPKKGKRRPTPSTGQPTDVSSNGTSGGSTTAVSTSGDTKITTTTAKNVAPPRAKTKRKR</sequence>
<evidence type="ECO:0000256" key="17">
    <source>
        <dbReference type="SAM" id="MobiDB-lite"/>
    </source>
</evidence>
<evidence type="ECO:0000256" key="9">
    <source>
        <dbReference type="ARBA" id="ARBA00023136"/>
    </source>
</evidence>
<dbReference type="PANTHER" id="PTHR12428:SF65">
    <property type="entry name" value="CYTOCHROME C OXIDASE ASSEMBLY PROTEIN COX18, MITOCHONDRIAL"/>
    <property type="match status" value="1"/>
</dbReference>
<evidence type="ECO:0000256" key="4">
    <source>
        <dbReference type="ARBA" id="ARBA00022448"/>
    </source>
</evidence>
<keyword evidence="21" id="KW-1185">Reference proteome</keyword>
<dbReference type="GO" id="GO:0005886">
    <property type="term" value="C:plasma membrane"/>
    <property type="evidence" value="ECO:0007669"/>
    <property type="project" value="UniProtKB-SubCell"/>
</dbReference>
<dbReference type="Proteomes" id="UP000571817">
    <property type="component" value="Unassembled WGS sequence"/>
</dbReference>
<evidence type="ECO:0000256" key="8">
    <source>
        <dbReference type="ARBA" id="ARBA00022989"/>
    </source>
</evidence>
<reference evidence="20 21" key="1">
    <citation type="submission" date="2020-07" db="EMBL/GenBank/DDBJ databases">
        <title>Sequencing the genomes of 1000 actinobacteria strains.</title>
        <authorList>
            <person name="Klenk H.-P."/>
        </authorList>
    </citation>
    <scope>NUCLEOTIDE SEQUENCE [LARGE SCALE GENOMIC DNA]</scope>
    <source>
        <strain evidence="20 21">DSM 29531</strain>
    </source>
</reference>
<dbReference type="InterPro" id="IPR001708">
    <property type="entry name" value="YidC/ALB3/OXA1/COX18"/>
</dbReference>
<dbReference type="EMBL" id="JACCFW010000001">
    <property type="protein sequence ID" value="NYJ76317.1"/>
    <property type="molecule type" value="Genomic_DNA"/>
</dbReference>
<comment type="similarity">
    <text evidence="2">Belongs to the OXA1/ALB3/YidC family. Type 1 subfamily.</text>
</comment>
<feature type="transmembrane region" description="Helical" evidence="18">
    <location>
        <begin position="36"/>
        <end position="57"/>
    </location>
</feature>
<dbReference type="InterPro" id="IPR047196">
    <property type="entry name" value="YidC_ALB_C"/>
</dbReference>
<protein>
    <recommendedName>
        <fullName evidence="3">Membrane protein insertase YidC</fullName>
    </recommendedName>
    <alternativeName>
        <fullName evidence="15">Foldase YidC</fullName>
    </alternativeName>
    <alternativeName>
        <fullName evidence="14">Membrane integrase YidC</fullName>
    </alternativeName>
    <alternativeName>
        <fullName evidence="13">Membrane protein YidC</fullName>
    </alternativeName>
</protein>
<keyword evidence="8 18" id="KW-1133">Transmembrane helix</keyword>
<evidence type="ECO:0000256" key="13">
    <source>
        <dbReference type="ARBA" id="ARBA00031538"/>
    </source>
</evidence>
<feature type="region of interest" description="Disordered" evidence="17">
    <location>
        <begin position="299"/>
        <end position="375"/>
    </location>
</feature>
<feature type="compositionally biased region" description="Low complexity" evidence="17">
    <location>
        <begin position="333"/>
        <end position="360"/>
    </location>
</feature>
<dbReference type="Pfam" id="PF02096">
    <property type="entry name" value="60KD_IMP"/>
    <property type="match status" value="1"/>
</dbReference>
<evidence type="ECO:0000256" key="12">
    <source>
        <dbReference type="ARBA" id="ARBA00026028"/>
    </source>
</evidence>
<evidence type="ECO:0000256" key="1">
    <source>
        <dbReference type="ARBA" id="ARBA00004651"/>
    </source>
</evidence>
<comment type="subcellular location">
    <subcellularLocation>
        <location evidence="1">Cell membrane</location>
        <topology evidence="1">Multi-pass membrane protein</topology>
    </subcellularLocation>
    <subcellularLocation>
        <location evidence="16">Membrane</location>
        <topology evidence="16">Multi-pass membrane protein</topology>
    </subcellularLocation>
</comment>
<evidence type="ECO:0000256" key="2">
    <source>
        <dbReference type="ARBA" id="ARBA00010527"/>
    </source>
</evidence>
<evidence type="ECO:0000256" key="6">
    <source>
        <dbReference type="ARBA" id="ARBA00022692"/>
    </source>
</evidence>
<evidence type="ECO:0000256" key="18">
    <source>
        <dbReference type="SAM" id="Phobius"/>
    </source>
</evidence>
<evidence type="ECO:0000256" key="5">
    <source>
        <dbReference type="ARBA" id="ARBA00022475"/>
    </source>
</evidence>
<name>A0A853DI10_9MICO</name>
<evidence type="ECO:0000256" key="3">
    <source>
        <dbReference type="ARBA" id="ARBA00015325"/>
    </source>
</evidence>
<evidence type="ECO:0000313" key="21">
    <source>
        <dbReference type="Proteomes" id="UP000571817"/>
    </source>
</evidence>
<evidence type="ECO:0000256" key="16">
    <source>
        <dbReference type="RuleBase" id="RU003945"/>
    </source>
</evidence>
<comment type="function">
    <text evidence="11">Required for the insertion and/or proper folding and/or complex formation of integral membrane proteins into the membrane. Involved in integration of membrane proteins that insert both dependently and independently of the Sec translocase complex, as well as at least some lipoproteins. Aids folding of multispanning membrane proteins.</text>
</comment>
<accession>A0A853DI10</accession>
<proteinExistence type="inferred from homology"/>
<organism evidence="20 21">
    <name type="scientific">Allobranchiibius huperziae</name>
    <dbReference type="NCBI Taxonomy" id="1874116"/>
    <lineage>
        <taxon>Bacteria</taxon>
        <taxon>Bacillati</taxon>
        <taxon>Actinomycetota</taxon>
        <taxon>Actinomycetes</taxon>
        <taxon>Micrococcales</taxon>
        <taxon>Dermacoccaceae</taxon>
        <taxon>Allobranchiibius</taxon>
    </lineage>
</organism>
<evidence type="ECO:0000256" key="15">
    <source>
        <dbReference type="ARBA" id="ARBA00033342"/>
    </source>
</evidence>
<dbReference type="InterPro" id="IPR028055">
    <property type="entry name" value="YidC/Oxa/ALB_C"/>
</dbReference>
<evidence type="ECO:0000313" key="20">
    <source>
        <dbReference type="EMBL" id="NYJ76317.1"/>
    </source>
</evidence>
<keyword evidence="7" id="KW-0653">Protein transport</keyword>
<dbReference type="RefSeq" id="WP_179483387.1">
    <property type="nucleotide sequence ID" value="NZ_JACCFW010000001.1"/>
</dbReference>
<dbReference type="GO" id="GO:0015031">
    <property type="term" value="P:protein transport"/>
    <property type="evidence" value="ECO:0007669"/>
    <property type="project" value="UniProtKB-KW"/>
</dbReference>
<keyword evidence="4" id="KW-0813">Transport</keyword>